<reference evidence="3 4" key="1">
    <citation type="submission" date="2019-08" db="EMBL/GenBank/DDBJ databases">
        <title>Gluconobacter frateurii HD924 genome.</title>
        <authorList>
            <person name="Liu Y."/>
            <person name="Zhang P."/>
        </authorList>
    </citation>
    <scope>NUCLEOTIDE SEQUENCE [LARGE SCALE GENOMIC DNA]</scope>
    <source>
        <strain evidence="3 4">HD924</strain>
    </source>
</reference>
<dbReference type="AlphaFoldDB" id="A0AAP9EQ71"/>
<evidence type="ECO:0000313" key="4">
    <source>
        <dbReference type="Proteomes" id="UP000323560"/>
    </source>
</evidence>
<dbReference type="EMBL" id="CP043043">
    <property type="protein sequence ID" value="QEH95204.1"/>
    <property type="molecule type" value="Genomic_DNA"/>
</dbReference>
<sequence length="105" mass="11944">MSELPESVRPAVLTYPQAAEYLGISQGRLRNLKWMRQGPRSVTYGKRDIRFRISDLDEWLDLKAGVTSSLEPARKRPKRPRRGVAPLGVFFALILLALLLWVLGL</sequence>
<evidence type="ECO:0000259" key="2">
    <source>
        <dbReference type="Pfam" id="PF12728"/>
    </source>
</evidence>
<dbReference type="Proteomes" id="UP000323560">
    <property type="component" value="Chromosome"/>
</dbReference>
<organism evidence="3 4">
    <name type="scientific">Gluconobacter thailandicus</name>
    <dbReference type="NCBI Taxonomy" id="257438"/>
    <lineage>
        <taxon>Bacteria</taxon>
        <taxon>Pseudomonadati</taxon>
        <taxon>Pseudomonadota</taxon>
        <taxon>Alphaproteobacteria</taxon>
        <taxon>Acetobacterales</taxon>
        <taxon>Acetobacteraceae</taxon>
        <taxon>Gluconobacter</taxon>
    </lineage>
</organism>
<keyword evidence="1" id="KW-1133">Transmembrane helix</keyword>
<gene>
    <name evidence="3" type="ORF">FXF46_02150</name>
</gene>
<feature type="domain" description="Helix-turn-helix" evidence="2">
    <location>
        <begin position="13"/>
        <end position="60"/>
    </location>
</feature>
<feature type="transmembrane region" description="Helical" evidence="1">
    <location>
        <begin position="84"/>
        <end position="103"/>
    </location>
</feature>
<protein>
    <submittedName>
        <fullName evidence="3">Helix-turn-helix domain-containing protein</fullName>
    </submittedName>
</protein>
<name>A0AAP9EQ71_GLUTH</name>
<evidence type="ECO:0000313" key="3">
    <source>
        <dbReference type="EMBL" id="QEH95204.1"/>
    </source>
</evidence>
<keyword evidence="1" id="KW-0812">Transmembrane</keyword>
<dbReference type="InterPro" id="IPR041657">
    <property type="entry name" value="HTH_17"/>
</dbReference>
<evidence type="ECO:0000256" key="1">
    <source>
        <dbReference type="SAM" id="Phobius"/>
    </source>
</evidence>
<keyword evidence="1" id="KW-0472">Membrane</keyword>
<accession>A0AAP9EQ71</accession>
<dbReference type="KEGG" id="gti:FXF46_02150"/>
<dbReference type="Pfam" id="PF12728">
    <property type="entry name" value="HTH_17"/>
    <property type="match status" value="1"/>
</dbReference>
<dbReference type="RefSeq" id="WP_148619377.1">
    <property type="nucleotide sequence ID" value="NZ_CP043043.1"/>
</dbReference>
<proteinExistence type="predicted"/>